<proteinExistence type="predicted"/>
<dbReference type="PROSITE" id="PS51257">
    <property type="entry name" value="PROKAR_LIPOPROTEIN"/>
    <property type="match status" value="1"/>
</dbReference>
<keyword evidence="1" id="KW-0732">Signal</keyword>
<reference evidence="3" key="2">
    <citation type="submission" date="2014-04" db="EMBL/GenBank/DDBJ databases">
        <authorList>
            <person name="Xu Y.W."/>
            <person name="Yang Q."/>
        </authorList>
    </citation>
    <scope>NUCLEOTIDE SEQUENCE</scope>
    <source>
        <strain evidence="3">DSM 44626</strain>
    </source>
</reference>
<dbReference type="AlphaFoldDB" id="A0A024K515"/>
<dbReference type="STRING" id="47839.BN973_04985"/>
<evidence type="ECO:0000313" key="4">
    <source>
        <dbReference type="EMBL" id="ORX00448.1"/>
    </source>
</evidence>
<keyword evidence="5" id="KW-1185">Reference proteome</keyword>
<name>A0A024K515_9MYCO</name>
<dbReference type="RefSeq" id="WP_036471286.1">
    <property type="nucleotide sequence ID" value="NZ_HG964446.1"/>
</dbReference>
<sequence precursor="true">MRPFWFGAVLTLLVAACGSPAPAHRPSATSSTSAHGTVVDPANIKRVIRDLPPNYEATPGIPSAASPRVIWGLGPDATSAPASCAALADPGKGRDQSAQGFSASGPGGIVTVAVVALPDIELDPGVVDTCGHWVMTAEHTTASVRLTDPPHIDDAQTVGMVVEIKSAAESGTETDSRAYTFIAYLGDYYAFTTVTTDPGSALPALPPHFAADLLVKTVSTLRS</sequence>
<accession>A0A024K515</accession>
<evidence type="ECO:0000256" key="1">
    <source>
        <dbReference type="SAM" id="SignalP"/>
    </source>
</evidence>
<dbReference type="EMBL" id="HG964446">
    <property type="protein sequence ID" value="CDO90588.1"/>
    <property type="molecule type" value="Genomic_DNA"/>
</dbReference>
<dbReference type="InterPro" id="IPR041313">
    <property type="entry name" value="DUF5642"/>
</dbReference>
<evidence type="ECO:0000313" key="3">
    <source>
        <dbReference type="EMBL" id="CDO90588.1"/>
    </source>
</evidence>
<reference evidence="4 5" key="3">
    <citation type="submission" date="2016-01" db="EMBL/GenBank/DDBJ databases">
        <title>The new phylogeny of the genus Mycobacterium.</title>
        <authorList>
            <person name="Tarcisio F."/>
            <person name="Conor M."/>
            <person name="Antonella G."/>
            <person name="Elisabetta G."/>
            <person name="Giulia F.S."/>
            <person name="Sara T."/>
            <person name="Anna F."/>
            <person name="Clotilde B."/>
            <person name="Roberto B."/>
            <person name="Veronica D.S."/>
            <person name="Fabio R."/>
            <person name="Monica P."/>
            <person name="Olivier J."/>
            <person name="Enrico T."/>
            <person name="Nicola S."/>
        </authorList>
    </citation>
    <scope>NUCLEOTIDE SEQUENCE [LARGE SCALE GENOMIC DNA]</scope>
    <source>
        <strain evidence="4 5">DSM 44626</strain>
    </source>
</reference>
<dbReference type="Proteomes" id="UP000193710">
    <property type="component" value="Unassembled WGS sequence"/>
</dbReference>
<dbReference type="EMBL" id="LQPY01000035">
    <property type="protein sequence ID" value="ORX00448.1"/>
    <property type="molecule type" value="Genomic_DNA"/>
</dbReference>
<feature type="chain" id="PRO_5001534442" description="DUF5642 domain-containing protein" evidence="1">
    <location>
        <begin position="24"/>
        <end position="223"/>
    </location>
</feature>
<feature type="signal peptide" evidence="1">
    <location>
        <begin position="1"/>
        <end position="23"/>
    </location>
</feature>
<evidence type="ECO:0000259" key="2">
    <source>
        <dbReference type="Pfam" id="PF18702"/>
    </source>
</evidence>
<evidence type="ECO:0000313" key="5">
    <source>
        <dbReference type="Proteomes" id="UP000193710"/>
    </source>
</evidence>
<dbReference type="Pfam" id="PF18702">
    <property type="entry name" value="DUF5642"/>
    <property type="match status" value="1"/>
</dbReference>
<dbReference type="Proteomes" id="UP000028880">
    <property type="component" value="Unassembled WGS sequence"/>
</dbReference>
<dbReference type="eggNOG" id="ENOG50322Q3">
    <property type="taxonomic scope" value="Bacteria"/>
</dbReference>
<protein>
    <recommendedName>
        <fullName evidence="2">DUF5642 domain-containing protein</fullName>
    </recommendedName>
</protein>
<gene>
    <name evidence="4" type="ORF">AWC29_24720</name>
    <name evidence="3" type="ORF">BN973_04985</name>
</gene>
<organism evidence="3">
    <name type="scientific">Mycobacterium triplex</name>
    <dbReference type="NCBI Taxonomy" id="47839"/>
    <lineage>
        <taxon>Bacteria</taxon>
        <taxon>Bacillati</taxon>
        <taxon>Actinomycetota</taxon>
        <taxon>Actinomycetes</taxon>
        <taxon>Mycobacteriales</taxon>
        <taxon>Mycobacteriaceae</taxon>
        <taxon>Mycobacterium</taxon>
        <taxon>Mycobacterium simiae complex</taxon>
    </lineage>
</organism>
<reference evidence="3" key="1">
    <citation type="journal article" date="2014" name="Genome Announc.">
        <title>Draft Genome Sequence of Mycobacterium triplex DSM 44626.</title>
        <authorList>
            <person name="Sassi M."/>
            <person name="Croce O."/>
            <person name="Robert C."/>
            <person name="Raoult D."/>
            <person name="Drancourt M."/>
        </authorList>
    </citation>
    <scope>NUCLEOTIDE SEQUENCE [LARGE SCALE GENOMIC DNA]</scope>
    <source>
        <strain evidence="3">DSM 44626</strain>
    </source>
</reference>
<dbReference type="OrthoDB" id="4641260at2"/>
<feature type="domain" description="DUF5642" evidence="2">
    <location>
        <begin position="40"/>
        <end position="222"/>
    </location>
</feature>
<dbReference type="HOGENOM" id="CLU_1271153_0_0_11"/>